<feature type="region of interest" description="Disordered" evidence="1">
    <location>
        <begin position="59"/>
        <end position="78"/>
    </location>
</feature>
<dbReference type="EMBL" id="BSXW01001541">
    <property type="protein sequence ID" value="GMF37512.1"/>
    <property type="molecule type" value="Genomic_DNA"/>
</dbReference>
<name>A0A9W6XFH4_9STRA</name>
<evidence type="ECO:0000313" key="2">
    <source>
        <dbReference type="EMBL" id="GMF37512.1"/>
    </source>
</evidence>
<protein>
    <submittedName>
        <fullName evidence="2">Unnamed protein product</fullName>
    </submittedName>
</protein>
<evidence type="ECO:0000256" key="1">
    <source>
        <dbReference type="SAM" id="MobiDB-lite"/>
    </source>
</evidence>
<keyword evidence="3" id="KW-1185">Reference proteome</keyword>
<sequence>MEKPQSATKVVKRNSILWCGSSPSKRPVKIQQMTWSCLTQKTQTASGLSSWGHLVLAARPGTPRGESDGDVHYGVTSD</sequence>
<reference evidence="2" key="1">
    <citation type="submission" date="2023-04" db="EMBL/GenBank/DDBJ databases">
        <title>Phytophthora lilii NBRC 32176.</title>
        <authorList>
            <person name="Ichikawa N."/>
            <person name="Sato H."/>
            <person name="Tonouchi N."/>
        </authorList>
    </citation>
    <scope>NUCLEOTIDE SEQUENCE</scope>
    <source>
        <strain evidence="2">NBRC 32176</strain>
    </source>
</reference>
<comment type="caution">
    <text evidence="2">The sequence shown here is derived from an EMBL/GenBank/DDBJ whole genome shotgun (WGS) entry which is preliminary data.</text>
</comment>
<dbReference type="Proteomes" id="UP001165083">
    <property type="component" value="Unassembled WGS sequence"/>
</dbReference>
<organism evidence="2 3">
    <name type="scientific">Phytophthora lilii</name>
    <dbReference type="NCBI Taxonomy" id="2077276"/>
    <lineage>
        <taxon>Eukaryota</taxon>
        <taxon>Sar</taxon>
        <taxon>Stramenopiles</taxon>
        <taxon>Oomycota</taxon>
        <taxon>Peronosporomycetes</taxon>
        <taxon>Peronosporales</taxon>
        <taxon>Peronosporaceae</taxon>
        <taxon>Phytophthora</taxon>
    </lineage>
</organism>
<accession>A0A9W6XFH4</accession>
<gene>
    <name evidence="2" type="ORF">Plil01_001578800</name>
</gene>
<proteinExistence type="predicted"/>
<dbReference type="AlphaFoldDB" id="A0A9W6XFH4"/>
<evidence type="ECO:0000313" key="3">
    <source>
        <dbReference type="Proteomes" id="UP001165083"/>
    </source>
</evidence>